<feature type="transmembrane region" description="Helical" evidence="6">
    <location>
        <begin position="56"/>
        <end position="76"/>
    </location>
</feature>
<evidence type="ECO:0000256" key="3">
    <source>
        <dbReference type="ARBA" id="ARBA00022692"/>
    </source>
</evidence>
<protein>
    <submittedName>
        <fullName evidence="7">Branched-chain amino acid transport system permease protein LivM</fullName>
    </submittedName>
</protein>
<keyword evidence="8" id="KW-1185">Reference proteome</keyword>
<name>A0A0J9E9D2_9RHOB</name>
<keyword evidence="5 6" id="KW-0472">Membrane</keyword>
<keyword evidence="3 6" id="KW-0812">Transmembrane</keyword>
<dbReference type="InterPro" id="IPR043428">
    <property type="entry name" value="LivM-like"/>
</dbReference>
<comment type="caution">
    <text evidence="7">The sequence shown here is derived from an EMBL/GenBank/DDBJ whole genome shotgun (WGS) entry which is preliminary data.</text>
</comment>
<feature type="transmembrane region" description="Helical" evidence="6">
    <location>
        <begin position="6"/>
        <end position="25"/>
    </location>
</feature>
<dbReference type="AlphaFoldDB" id="A0A0J9E9D2"/>
<dbReference type="GO" id="GO:0015658">
    <property type="term" value="F:branched-chain amino acid transmembrane transporter activity"/>
    <property type="evidence" value="ECO:0007669"/>
    <property type="project" value="InterPro"/>
</dbReference>
<dbReference type="Proteomes" id="UP000037178">
    <property type="component" value="Unassembled WGS sequence"/>
</dbReference>
<feature type="transmembrane region" description="Helical" evidence="6">
    <location>
        <begin position="88"/>
        <end position="110"/>
    </location>
</feature>
<dbReference type="STRING" id="1675527.AIOL_003250"/>
<evidence type="ECO:0000256" key="5">
    <source>
        <dbReference type="ARBA" id="ARBA00023136"/>
    </source>
</evidence>
<dbReference type="OrthoDB" id="9814461at2"/>
<keyword evidence="2" id="KW-1003">Cell membrane</keyword>
<dbReference type="PANTHER" id="PTHR30482:SF10">
    <property type="entry name" value="HIGH-AFFINITY BRANCHED-CHAIN AMINO ACID TRANSPORT PROTEIN BRAE"/>
    <property type="match status" value="1"/>
</dbReference>
<evidence type="ECO:0000313" key="8">
    <source>
        <dbReference type="Proteomes" id="UP000037178"/>
    </source>
</evidence>
<evidence type="ECO:0000256" key="2">
    <source>
        <dbReference type="ARBA" id="ARBA00022475"/>
    </source>
</evidence>
<accession>A0A0J9E9D2</accession>
<gene>
    <name evidence="7" type="ORF">AIOL_003250</name>
</gene>
<comment type="subcellular location">
    <subcellularLocation>
        <location evidence="1">Cell membrane</location>
        <topology evidence="1">Multi-pass membrane protein</topology>
    </subcellularLocation>
</comment>
<dbReference type="InterPro" id="IPR001851">
    <property type="entry name" value="ABC_transp_permease"/>
</dbReference>
<feature type="transmembrane region" description="Helical" evidence="6">
    <location>
        <begin position="130"/>
        <end position="151"/>
    </location>
</feature>
<evidence type="ECO:0000256" key="4">
    <source>
        <dbReference type="ARBA" id="ARBA00022989"/>
    </source>
</evidence>
<dbReference type="RefSeq" id="WP_049643902.1">
    <property type="nucleotide sequence ID" value="NZ_LFTY01000002.1"/>
</dbReference>
<feature type="transmembrane region" description="Helical" evidence="6">
    <location>
        <begin position="187"/>
        <end position="205"/>
    </location>
</feature>
<evidence type="ECO:0000256" key="1">
    <source>
        <dbReference type="ARBA" id="ARBA00004651"/>
    </source>
</evidence>
<feature type="transmembrane region" description="Helical" evidence="6">
    <location>
        <begin position="217"/>
        <end position="248"/>
    </location>
</feature>
<feature type="transmembrane region" description="Helical" evidence="6">
    <location>
        <begin position="32"/>
        <end position="50"/>
    </location>
</feature>
<evidence type="ECO:0000256" key="6">
    <source>
        <dbReference type="SAM" id="Phobius"/>
    </source>
</evidence>
<dbReference type="GO" id="GO:0005886">
    <property type="term" value="C:plasma membrane"/>
    <property type="evidence" value="ECO:0007669"/>
    <property type="project" value="UniProtKB-SubCell"/>
</dbReference>
<evidence type="ECO:0000313" key="7">
    <source>
        <dbReference type="EMBL" id="KMW58279.1"/>
    </source>
</evidence>
<sequence>MLSYLLATLTFAGVYALLALGLNVIWGMAGMINLGLAGFFALGAYASALATVALGLPIIVGIVIAIAFAAAAGALLSRLTLNLRGDYLAIVTLGFSEVIRLIAANEIWLTNGSDGIPGIPGPLRGTLTPLEFNALSCALLFAAVGLAWWMTERLRRAPFGRALRAIRDDETAAAVAGKPVRRYKVQAFAIGAGLLGLAGAAYAHFTSYVAPDIFRPLLTIYIFLALTAGGTGNTSGAVIGAFFVILILEGSRFIEPLFHGLSGAQGAALREIIIGSSLILIMRIRPQGLLAERPPKSLRTQ</sequence>
<dbReference type="PATRIC" id="fig|1675527.3.peg.3400"/>
<keyword evidence="4 6" id="KW-1133">Transmembrane helix</keyword>
<organism evidence="7 8">
    <name type="scientific">Candidatus Rhodobacter oscarellae</name>
    <dbReference type="NCBI Taxonomy" id="1675527"/>
    <lineage>
        <taxon>Bacteria</taxon>
        <taxon>Pseudomonadati</taxon>
        <taxon>Pseudomonadota</taxon>
        <taxon>Alphaproteobacteria</taxon>
        <taxon>Rhodobacterales</taxon>
        <taxon>Rhodobacter group</taxon>
        <taxon>Rhodobacter</taxon>
    </lineage>
</organism>
<dbReference type="EMBL" id="LFTY01000002">
    <property type="protein sequence ID" value="KMW58279.1"/>
    <property type="molecule type" value="Genomic_DNA"/>
</dbReference>
<dbReference type="PANTHER" id="PTHR30482">
    <property type="entry name" value="HIGH-AFFINITY BRANCHED-CHAIN AMINO ACID TRANSPORT SYSTEM PERMEASE"/>
    <property type="match status" value="1"/>
</dbReference>
<proteinExistence type="predicted"/>
<dbReference type="CDD" id="cd06581">
    <property type="entry name" value="TM_PBP1_LivM_like"/>
    <property type="match status" value="1"/>
</dbReference>
<dbReference type="Pfam" id="PF02653">
    <property type="entry name" value="BPD_transp_2"/>
    <property type="match status" value="1"/>
</dbReference>
<reference evidence="7 8" key="1">
    <citation type="submission" date="2015-06" db="EMBL/GenBank/DDBJ databases">
        <title>Draft genome sequence of an Alphaproteobacteria species associated to the Mediterranean sponge Oscarella lobularis.</title>
        <authorList>
            <person name="Jourda C."/>
            <person name="Santini S."/>
            <person name="Claverie J.-M."/>
        </authorList>
    </citation>
    <scope>NUCLEOTIDE SEQUENCE [LARGE SCALE GENOMIC DNA]</scope>
    <source>
        <strain evidence="7">IGS</strain>
    </source>
</reference>